<feature type="compositionally biased region" description="Gly residues" evidence="1">
    <location>
        <begin position="71"/>
        <end position="90"/>
    </location>
</feature>
<evidence type="ECO:0000313" key="3">
    <source>
        <dbReference type="Proteomes" id="UP000605970"/>
    </source>
</evidence>
<comment type="caution">
    <text evidence="2">The sequence shown here is derived from an EMBL/GenBank/DDBJ whole genome shotgun (WGS) entry which is preliminary data.</text>
</comment>
<feature type="compositionally biased region" description="Low complexity" evidence="1">
    <location>
        <begin position="18"/>
        <end position="33"/>
    </location>
</feature>
<feature type="region of interest" description="Disordered" evidence="1">
    <location>
        <begin position="1"/>
        <end position="37"/>
    </location>
</feature>
<protein>
    <submittedName>
        <fullName evidence="2">Uncharacterized protein</fullName>
    </submittedName>
</protein>
<dbReference type="Proteomes" id="UP000605970">
    <property type="component" value="Unassembled WGS sequence"/>
</dbReference>
<dbReference type="EMBL" id="JABEBT010000030">
    <property type="protein sequence ID" value="KAF7636410.1"/>
    <property type="molecule type" value="Genomic_DNA"/>
</dbReference>
<feature type="compositionally biased region" description="Polar residues" evidence="1">
    <location>
        <begin position="8"/>
        <end position="17"/>
    </location>
</feature>
<dbReference type="AlphaFoldDB" id="A0A8S9ZTU5"/>
<organism evidence="2 3">
    <name type="scientific">Meloidogyne graminicola</name>
    <dbReference type="NCBI Taxonomy" id="189291"/>
    <lineage>
        <taxon>Eukaryota</taxon>
        <taxon>Metazoa</taxon>
        <taxon>Ecdysozoa</taxon>
        <taxon>Nematoda</taxon>
        <taxon>Chromadorea</taxon>
        <taxon>Rhabditida</taxon>
        <taxon>Tylenchina</taxon>
        <taxon>Tylenchomorpha</taxon>
        <taxon>Tylenchoidea</taxon>
        <taxon>Meloidogynidae</taxon>
        <taxon>Meloidogyninae</taxon>
        <taxon>Meloidogyne</taxon>
    </lineage>
</organism>
<name>A0A8S9ZTU5_9BILA</name>
<evidence type="ECO:0000313" key="2">
    <source>
        <dbReference type="EMBL" id="KAF7636410.1"/>
    </source>
</evidence>
<keyword evidence="3" id="KW-1185">Reference proteome</keyword>
<reference evidence="2" key="1">
    <citation type="journal article" date="2020" name="Ecol. Evol.">
        <title>Genome structure and content of the rice root-knot nematode (Meloidogyne graminicola).</title>
        <authorList>
            <person name="Phan N.T."/>
            <person name="Danchin E.G.J."/>
            <person name="Klopp C."/>
            <person name="Perfus-Barbeoch L."/>
            <person name="Kozlowski D.K."/>
            <person name="Koutsovoulos G.D."/>
            <person name="Lopez-Roques C."/>
            <person name="Bouchez O."/>
            <person name="Zahm M."/>
            <person name="Besnard G."/>
            <person name="Bellafiore S."/>
        </authorList>
    </citation>
    <scope>NUCLEOTIDE SEQUENCE</scope>
    <source>
        <strain evidence="2">VN-18</strain>
    </source>
</reference>
<feature type="region of interest" description="Disordered" evidence="1">
    <location>
        <begin position="67"/>
        <end position="101"/>
    </location>
</feature>
<evidence type="ECO:0000256" key="1">
    <source>
        <dbReference type="SAM" id="MobiDB-lite"/>
    </source>
</evidence>
<gene>
    <name evidence="2" type="ORF">Mgra_00004195</name>
</gene>
<sequence>MQRRSRGYNKSFNDNGASNGQGRGFRSNGFSRGPRPQAMKVVSPFNFSTGRGGLLASIKVNRLPEQVENSGSGGFDSSGKIGSPGRGGLISSGKIESSGRGGLISSQTVERFPLQEVVEQQKEVLPEVNGLSQKVSTPPWVVHKEVTDIPMENEPAWIVDKSSDKPVSLGGNEVKTLRCQECASLRQNIVNVFRSAAKNFNDFADVMQHFNDDKNNN</sequence>
<accession>A0A8S9ZTU5</accession>
<proteinExistence type="predicted"/>